<dbReference type="WBParaSite" id="PSU_v2.g9974.t1">
    <property type="protein sequence ID" value="PSU_v2.g9974.t1"/>
    <property type="gene ID" value="PSU_v2.g9974"/>
</dbReference>
<dbReference type="Pfam" id="PF13855">
    <property type="entry name" value="LRR_8"/>
    <property type="match status" value="1"/>
</dbReference>
<dbReference type="SUPFAM" id="SSF52058">
    <property type="entry name" value="L domain-like"/>
    <property type="match status" value="1"/>
</dbReference>
<evidence type="ECO:0000313" key="3">
    <source>
        <dbReference type="Proteomes" id="UP000887577"/>
    </source>
</evidence>
<dbReference type="Gene3D" id="3.80.10.10">
    <property type="entry name" value="Ribonuclease Inhibitor"/>
    <property type="match status" value="1"/>
</dbReference>
<dbReference type="AlphaFoldDB" id="A0A914ZI42"/>
<sequence>MSIILKIQKISDHALNDKRISIIKDFTKTKEIKLFRSKLPKINPKWFNATNLDTLDLSRVYPFDFDEAGQWKIFADGIKNCQKLKSLTFHDCGIEEIPDSVFGALPESLITLSLGDNNIKRISPKISRLKNLYALNVSYNPELSDEGFPWKFLPETLHMLDLSKTDLKQIPSDVERLKELERLIIGKSVAYIKWKCLPQSLDELTVDGDGKLNILRSMQRFYLFRVLGLRNAGLKRANH</sequence>
<dbReference type="Proteomes" id="UP000887577">
    <property type="component" value="Unplaced"/>
</dbReference>
<proteinExistence type="predicted"/>
<dbReference type="InterPro" id="IPR050216">
    <property type="entry name" value="LRR_domain-containing"/>
</dbReference>
<accession>A0A914ZI42</accession>
<dbReference type="PROSITE" id="PS51450">
    <property type="entry name" value="LRR"/>
    <property type="match status" value="1"/>
</dbReference>
<evidence type="ECO:0000313" key="4">
    <source>
        <dbReference type="WBParaSite" id="PSU_v2.g9974.t1"/>
    </source>
</evidence>
<evidence type="ECO:0000256" key="2">
    <source>
        <dbReference type="ARBA" id="ARBA00022737"/>
    </source>
</evidence>
<keyword evidence="1" id="KW-0433">Leucine-rich repeat</keyword>
<dbReference type="InterPro" id="IPR001611">
    <property type="entry name" value="Leu-rich_rpt"/>
</dbReference>
<protein>
    <submittedName>
        <fullName evidence="4">Leucine-rich repeat domain-containing protein</fullName>
    </submittedName>
</protein>
<evidence type="ECO:0000256" key="1">
    <source>
        <dbReference type="ARBA" id="ARBA00022614"/>
    </source>
</evidence>
<dbReference type="PANTHER" id="PTHR48051">
    <property type="match status" value="1"/>
</dbReference>
<keyword evidence="2" id="KW-0677">Repeat</keyword>
<organism evidence="3 4">
    <name type="scientific">Panagrolaimus superbus</name>
    <dbReference type="NCBI Taxonomy" id="310955"/>
    <lineage>
        <taxon>Eukaryota</taxon>
        <taxon>Metazoa</taxon>
        <taxon>Ecdysozoa</taxon>
        <taxon>Nematoda</taxon>
        <taxon>Chromadorea</taxon>
        <taxon>Rhabditida</taxon>
        <taxon>Tylenchina</taxon>
        <taxon>Panagrolaimomorpha</taxon>
        <taxon>Panagrolaimoidea</taxon>
        <taxon>Panagrolaimidae</taxon>
        <taxon>Panagrolaimus</taxon>
    </lineage>
</organism>
<dbReference type="InterPro" id="IPR032675">
    <property type="entry name" value="LRR_dom_sf"/>
</dbReference>
<dbReference type="PANTHER" id="PTHR48051:SF1">
    <property type="entry name" value="RAS SUPPRESSOR PROTEIN 1"/>
    <property type="match status" value="1"/>
</dbReference>
<keyword evidence="3" id="KW-1185">Reference proteome</keyword>
<name>A0A914ZI42_9BILA</name>
<reference evidence="4" key="1">
    <citation type="submission" date="2022-11" db="UniProtKB">
        <authorList>
            <consortium name="WormBaseParasite"/>
        </authorList>
    </citation>
    <scope>IDENTIFICATION</scope>
</reference>
<dbReference type="GO" id="GO:0005737">
    <property type="term" value="C:cytoplasm"/>
    <property type="evidence" value="ECO:0007669"/>
    <property type="project" value="TreeGrafter"/>
</dbReference>